<dbReference type="Proteomes" id="UP001241605">
    <property type="component" value="Chromosome"/>
</dbReference>
<sequence>MTNPFRLGLALALGLTLSACGTEKNPVVEAVKALPSTFLKKSDGEATGGVTEDQMTSLLAATPAPVEFFHFESRKAQFMMLEIERNGPYQSYGSPDRRGIVLRSGMITATRGFGGDLMSVEEDALLRLVQSRQAGSASYQQRFLTPEDVTETRTYTCDVTPGARQPVTAGEINGSGIIMTALCRGEGVKFTNTYIVDNAGSIITGRQWIGFPIGYVGNQALRR</sequence>
<proteinExistence type="predicted"/>
<evidence type="ECO:0000256" key="1">
    <source>
        <dbReference type="SAM" id="SignalP"/>
    </source>
</evidence>
<dbReference type="Pfam" id="PF11102">
    <property type="entry name" value="YjbF"/>
    <property type="match status" value="1"/>
</dbReference>
<keyword evidence="3" id="KW-1185">Reference proteome</keyword>
<feature type="signal peptide" evidence="1">
    <location>
        <begin position="1"/>
        <end position="21"/>
    </location>
</feature>
<dbReference type="PROSITE" id="PS51257">
    <property type="entry name" value="PROKAR_LIPOPROTEIN"/>
    <property type="match status" value="1"/>
</dbReference>
<keyword evidence="1" id="KW-0732">Signal</keyword>
<reference evidence="2 3" key="1">
    <citation type="submission" date="2023-05" db="EMBL/GenBank/DDBJ databases">
        <title>YMD87, complete Genome.</title>
        <authorList>
            <person name="Zhang J."/>
            <person name="Xu X."/>
        </authorList>
    </citation>
    <scope>NUCLEOTIDE SEQUENCE [LARGE SCALE GENOMIC DNA]</scope>
    <source>
        <strain evidence="2 3">YMD87</strain>
    </source>
</reference>
<dbReference type="SUPFAM" id="SSF159270">
    <property type="entry name" value="YmcC-like"/>
    <property type="match status" value="1"/>
</dbReference>
<dbReference type="InterPro" id="IPR023373">
    <property type="entry name" value="YmcC_sf"/>
</dbReference>
<dbReference type="Gene3D" id="2.40.360.10">
    <property type="entry name" value="YmcC-like"/>
    <property type="match status" value="1"/>
</dbReference>
<protein>
    <submittedName>
        <fullName evidence="2">YjbF family lipoprotein</fullName>
    </submittedName>
</protein>
<organism evidence="2 3">
    <name type="scientific">Tropicibacter oceani</name>
    <dbReference type="NCBI Taxonomy" id="3058420"/>
    <lineage>
        <taxon>Bacteria</taxon>
        <taxon>Pseudomonadati</taxon>
        <taxon>Pseudomonadota</taxon>
        <taxon>Alphaproteobacteria</taxon>
        <taxon>Rhodobacterales</taxon>
        <taxon>Roseobacteraceae</taxon>
        <taxon>Tropicibacter</taxon>
    </lineage>
</organism>
<evidence type="ECO:0000313" key="3">
    <source>
        <dbReference type="Proteomes" id="UP001241605"/>
    </source>
</evidence>
<dbReference type="InterPro" id="IPR021308">
    <property type="entry name" value="GfcB"/>
</dbReference>
<gene>
    <name evidence="2" type="ORF">QF118_03500</name>
</gene>
<feature type="chain" id="PRO_5047391663" evidence="1">
    <location>
        <begin position="22"/>
        <end position="223"/>
    </location>
</feature>
<dbReference type="EMBL" id="CP124616">
    <property type="protein sequence ID" value="WGW04629.1"/>
    <property type="molecule type" value="Genomic_DNA"/>
</dbReference>
<accession>A0ABY8QJA7</accession>
<evidence type="ECO:0000313" key="2">
    <source>
        <dbReference type="EMBL" id="WGW04629.1"/>
    </source>
</evidence>
<name>A0ABY8QJA7_9RHOB</name>
<keyword evidence="2" id="KW-0449">Lipoprotein</keyword>
<dbReference type="RefSeq" id="WP_282301264.1">
    <property type="nucleotide sequence ID" value="NZ_CP124616.1"/>
</dbReference>